<reference evidence="1" key="1">
    <citation type="submission" date="2017-04" db="EMBL/GenBank/DDBJ databases">
        <authorList>
            <person name="Afonso C.L."/>
            <person name="Miller P.J."/>
            <person name="Scott M.A."/>
            <person name="Spackman E."/>
            <person name="Goraichik I."/>
            <person name="Dimitrov K.M."/>
            <person name="Suarez D.L."/>
            <person name="Swayne D.E."/>
        </authorList>
    </citation>
    <scope>NUCLEOTIDE SEQUENCE</scope>
    <source>
        <strain evidence="1">NZ3</strain>
    </source>
</reference>
<dbReference type="Proteomes" id="UP000244093">
    <property type="component" value="Unassembled WGS sequence"/>
</dbReference>
<protein>
    <submittedName>
        <fullName evidence="1">Uncharacterized protein</fullName>
    </submittedName>
</protein>
<evidence type="ECO:0000313" key="1">
    <source>
        <dbReference type="EMBL" id="PUA32360.1"/>
    </source>
</evidence>
<gene>
    <name evidence="1" type="ORF">B7O98_06800</name>
</gene>
<comment type="caution">
    <text evidence="1">The sequence shown here is derived from an EMBL/GenBank/DDBJ whole genome shotgun (WGS) entry which is preliminary data.</text>
</comment>
<organism evidence="1 2">
    <name type="scientific">Zestosphaera tikiterensis</name>
    <dbReference type="NCBI Taxonomy" id="1973259"/>
    <lineage>
        <taxon>Archaea</taxon>
        <taxon>Thermoproteota</taxon>
        <taxon>Thermoprotei</taxon>
        <taxon>Desulfurococcales</taxon>
        <taxon>Desulfurococcaceae</taxon>
        <taxon>Zestosphaera</taxon>
    </lineage>
</organism>
<evidence type="ECO:0000313" key="2">
    <source>
        <dbReference type="Proteomes" id="UP000244093"/>
    </source>
</evidence>
<dbReference type="EMBL" id="NBVN01000004">
    <property type="protein sequence ID" value="PUA32360.1"/>
    <property type="molecule type" value="Genomic_DNA"/>
</dbReference>
<accession>A0A2R7Y4B2</accession>
<name>A0A2R7Y4B2_9CREN</name>
<proteinExistence type="predicted"/>
<sequence>MKSREAFEVNMSWIKKVAIMYYIERGLLELIEDFECPDARVRIEEGWRGDVVRLCCCGRELEAGASIPSLDEAIDEGLIEKYYVESSCCEGLDIAEIQFESYSTIVKNFHDVLTPYVGLTHRSGVEYLFAVFKDGRGLVLEGEANKVSVPLKNSLFTVHTHPGSCLPSPHDVRSIINLLLEGGFGGGVQGVGCYFLILRKGFFTEEDLMEIIEFKNALSSGDYDRVNTWLRLGKLSSNLYIHTNYLSICQV</sequence>
<dbReference type="AlphaFoldDB" id="A0A2R7Y4B2"/>
<reference evidence="1" key="2">
    <citation type="journal article" date="2018" name="Syst. Appl. Microbiol.">
        <title>A new symbiotic nanoarchaeote (Candidatus Nanoclepta minutus) and its host (Zestosphaera tikiterensis gen. nov., sp. nov.) from a New Zealand hot spring.</title>
        <authorList>
            <person name="St John E."/>
            <person name="Liu Y."/>
            <person name="Podar M."/>
            <person name="Stott M.B."/>
            <person name="Meneghin J."/>
            <person name="Chen Z."/>
            <person name="Lagutin K."/>
            <person name="Mitchell K."/>
            <person name="Reysenbach A.L."/>
        </authorList>
    </citation>
    <scope>NUCLEOTIDE SEQUENCE [LARGE SCALE GENOMIC DNA]</scope>
    <source>
        <strain evidence="1">NZ3</strain>
    </source>
</reference>